<dbReference type="InterPro" id="IPR019236">
    <property type="entry name" value="APP1_cat"/>
</dbReference>
<evidence type="ECO:0000259" key="1">
    <source>
        <dbReference type="Pfam" id="PF09949"/>
    </source>
</evidence>
<protein>
    <submittedName>
        <fullName evidence="2">DUF2183 domain-containing protein</fullName>
    </submittedName>
</protein>
<gene>
    <name evidence="2" type="ORF">ESB13_04770</name>
</gene>
<reference evidence="2 3" key="1">
    <citation type="submission" date="2019-01" db="EMBL/GenBank/DDBJ databases">
        <title>Filimonas sp. strain TTM-71.</title>
        <authorList>
            <person name="Chen W.-M."/>
        </authorList>
    </citation>
    <scope>NUCLEOTIDE SEQUENCE [LARGE SCALE GENOMIC DNA]</scope>
    <source>
        <strain evidence="2 3">TTM-71</strain>
    </source>
</reference>
<accession>A0A4Q1D9S1</accession>
<feature type="domain" description="Phosphatidate phosphatase APP1 catalytic" evidence="1">
    <location>
        <begin position="162"/>
        <end position="317"/>
    </location>
</feature>
<comment type="caution">
    <text evidence="2">The sequence shown here is derived from an EMBL/GenBank/DDBJ whole genome shotgun (WGS) entry which is preliminary data.</text>
</comment>
<dbReference type="EMBL" id="SDHZ01000001">
    <property type="protein sequence ID" value="RXK86127.1"/>
    <property type="molecule type" value="Genomic_DNA"/>
</dbReference>
<name>A0A4Q1D9S1_9BACT</name>
<organism evidence="2 3">
    <name type="scientific">Filimonas effusa</name>
    <dbReference type="NCBI Taxonomy" id="2508721"/>
    <lineage>
        <taxon>Bacteria</taxon>
        <taxon>Pseudomonadati</taxon>
        <taxon>Bacteroidota</taxon>
        <taxon>Chitinophagia</taxon>
        <taxon>Chitinophagales</taxon>
        <taxon>Chitinophagaceae</taxon>
        <taxon>Filimonas</taxon>
    </lineage>
</organism>
<dbReference type="PANTHER" id="PTHR28208:SF3">
    <property type="entry name" value="PHOSPHATIDATE PHOSPHATASE APP1"/>
    <property type="match status" value="1"/>
</dbReference>
<dbReference type="Proteomes" id="UP000290545">
    <property type="component" value="Unassembled WGS sequence"/>
</dbReference>
<dbReference type="Pfam" id="PF09949">
    <property type="entry name" value="APP1_cat"/>
    <property type="match status" value="1"/>
</dbReference>
<dbReference type="InterPro" id="IPR052935">
    <property type="entry name" value="Mg2+_PAP"/>
</dbReference>
<dbReference type="AlphaFoldDB" id="A0A4Q1D9S1"/>
<evidence type="ECO:0000313" key="2">
    <source>
        <dbReference type="EMBL" id="RXK86127.1"/>
    </source>
</evidence>
<dbReference type="PANTHER" id="PTHR28208">
    <property type="entry name" value="PHOSPHATIDATE PHOSPHATASE APP1"/>
    <property type="match status" value="1"/>
</dbReference>
<sequence>MRMRYGFRPNIVPELPLTASGDQDHFIIMRKILLNWLGVMDGTYVKVYRGFGHAHRMQIYGHVLSTHTIRKPYRKSSILRNIRMLLGLFFVKPVARRQVQLKWGKQLVTTTTETDGFFRLEWSSESSVPAGEHKVLITCACEKAGFIQNEGIVVVPHITQLAMISDIDDTFLVSYSATRLRRLITLFRHNARTRKAFADVATHYQLLRFAQTHDNNPNPFFYVSSSEWNLYDYLEEFLNARQIPTGILLLNQLKSWRQLLKTGKTHHQGKFARIVRIMEAFPEQTFILLGDNSQQDPAIYASVAVHFPGRIHAVYIRLVVDKNEALTRAILQPVIDAGTPCCLFRESKTAILHSEDIGLISNVE</sequence>
<proteinExistence type="predicted"/>
<evidence type="ECO:0000313" key="3">
    <source>
        <dbReference type="Proteomes" id="UP000290545"/>
    </source>
</evidence>
<dbReference type="GO" id="GO:0008195">
    <property type="term" value="F:phosphatidate phosphatase activity"/>
    <property type="evidence" value="ECO:0007669"/>
    <property type="project" value="InterPro"/>
</dbReference>
<keyword evidence="3" id="KW-1185">Reference proteome</keyword>